<evidence type="ECO:0000259" key="2">
    <source>
        <dbReference type="PROSITE" id="PS51385"/>
    </source>
</evidence>
<dbReference type="NCBIfam" id="TIGR00197">
    <property type="entry name" value="yjeF_nterm"/>
    <property type="match status" value="1"/>
</dbReference>
<dbReference type="GO" id="GO:0000166">
    <property type="term" value="F:nucleotide binding"/>
    <property type="evidence" value="ECO:0007669"/>
    <property type="project" value="UniProtKB-KW"/>
</dbReference>
<keyword evidence="4" id="KW-1185">Reference proteome</keyword>
<feature type="binding site" evidence="1">
    <location>
        <position position="127"/>
    </location>
    <ligand>
        <name>K(+)</name>
        <dbReference type="ChEBI" id="CHEBI:29103"/>
    </ligand>
</feature>
<dbReference type="EMBL" id="SJPT01000002">
    <property type="protein sequence ID" value="TWU24943.1"/>
    <property type="molecule type" value="Genomic_DNA"/>
</dbReference>
<gene>
    <name evidence="3" type="primary">nnr_2</name>
    <name evidence="1" type="synonym">nnrE</name>
    <name evidence="3" type="ORF">Pla52o_12400</name>
</gene>
<keyword evidence="1" id="KW-0521">NADP</keyword>
<dbReference type="InterPro" id="IPR036652">
    <property type="entry name" value="YjeF_N_dom_sf"/>
</dbReference>
<keyword evidence="1" id="KW-0630">Potassium</keyword>
<dbReference type="Pfam" id="PF03853">
    <property type="entry name" value="YjeF_N"/>
    <property type="match status" value="1"/>
</dbReference>
<evidence type="ECO:0000313" key="3">
    <source>
        <dbReference type="EMBL" id="TWU24943.1"/>
    </source>
</evidence>
<dbReference type="GO" id="GO:0052856">
    <property type="term" value="F:NAD(P)HX epimerase activity"/>
    <property type="evidence" value="ECO:0007669"/>
    <property type="project" value="UniProtKB-UniRule"/>
</dbReference>
<dbReference type="GO" id="GO:0031087">
    <property type="term" value="P:deadenylation-independent decapping of nuclear-transcribed mRNA"/>
    <property type="evidence" value="ECO:0007669"/>
    <property type="project" value="TreeGrafter"/>
</dbReference>
<feature type="binding site" evidence="1">
    <location>
        <position position="59"/>
    </location>
    <ligand>
        <name>K(+)</name>
        <dbReference type="ChEBI" id="CHEBI:29103"/>
    </ligand>
</feature>
<comment type="similarity">
    <text evidence="1">Belongs to the NnrE/AIBP family.</text>
</comment>
<dbReference type="Gene3D" id="3.40.50.10260">
    <property type="entry name" value="YjeF N-terminal domain"/>
    <property type="match status" value="1"/>
</dbReference>
<sequence>MKRLPLTREQVQSVDQRAIQEYGMLGLVLMENAGRGAAEVIQRSASSGCIIVLCGKGNNGGDGYVIARHLDLMGRDVRVISVVPTDALSGDAAANANIALRADLDVHVVENQAEIEQLVGDADVIVDCLLGTGATGPLRGLYADAVRIANRTQATRIAIDVPTGIDVDTGTADLHTFNADLTITFVAEKIGFGLQQASQFLGQIELVSIGVPRKLLRQHGV</sequence>
<keyword evidence="1" id="KW-0520">NAD</keyword>
<feature type="binding site" evidence="1">
    <location>
        <position position="160"/>
    </location>
    <ligand>
        <name>(6S)-NADPHX</name>
        <dbReference type="ChEBI" id="CHEBI:64076"/>
    </ligand>
</feature>
<evidence type="ECO:0000256" key="1">
    <source>
        <dbReference type="HAMAP-Rule" id="MF_01966"/>
    </source>
</evidence>
<comment type="cofactor">
    <cofactor evidence="1">
        <name>K(+)</name>
        <dbReference type="ChEBI" id="CHEBI:29103"/>
    </cofactor>
    <text evidence="1">Binds 1 potassium ion per subunit.</text>
</comment>
<reference evidence="3 4" key="1">
    <citation type="submission" date="2019-02" db="EMBL/GenBank/DDBJ databases">
        <title>Deep-cultivation of Planctomycetes and their phenomic and genomic characterization uncovers novel biology.</title>
        <authorList>
            <person name="Wiegand S."/>
            <person name="Jogler M."/>
            <person name="Boedeker C."/>
            <person name="Pinto D."/>
            <person name="Vollmers J."/>
            <person name="Rivas-Marin E."/>
            <person name="Kohn T."/>
            <person name="Peeters S.H."/>
            <person name="Heuer A."/>
            <person name="Rast P."/>
            <person name="Oberbeckmann S."/>
            <person name="Bunk B."/>
            <person name="Jeske O."/>
            <person name="Meyerdierks A."/>
            <person name="Storesund J.E."/>
            <person name="Kallscheuer N."/>
            <person name="Luecker S."/>
            <person name="Lage O.M."/>
            <person name="Pohl T."/>
            <person name="Merkel B.J."/>
            <person name="Hornburger P."/>
            <person name="Mueller R.-W."/>
            <person name="Bruemmer F."/>
            <person name="Labrenz M."/>
            <person name="Spormann A.M."/>
            <person name="Op Den Camp H."/>
            <person name="Overmann J."/>
            <person name="Amann R."/>
            <person name="Jetten M.S.M."/>
            <person name="Mascher T."/>
            <person name="Medema M.H."/>
            <person name="Devos D.P."/>
            <person name="Kaster A.-K."/>
            <person name="Ovreas L."/>
            <person name="Rohde M."/>
            <person name="Galperin M.Y."/>
            <person name="Jogler C."/>
        </authorList>
    </citation>
    <scope>NUCLEOTIDE SEQUENCE [LARGE SCALE GENOMIC DNA]</scope>
    <source>
        <strain evidence="3 4">Pla52o</strain>
    </source>
</reference>
<protein>
    <recommendedName>
        <fullName evidence="1">NAD(P)H-hydrate epimerase</fullName>
        <ecNumber evidence="1">5.1.99.6</ecNumber>
    </recommendedName>
    <alternativeName>
        <fullName evidence="1">NAD(P)HX epimerase</fullName>
    </alternativeName>
</protein>
<comment type="caution">
    <text evidence="3">The sequence shown here is derived from an EMBL/GenBank/DDBJ whole genome shotgun (WGS) entry which is preliminary data.</text>
</comment>
<dbReference type="PANTHER" id="PTHR13612:SF0">
    <property type="entry name" value="ENHANCER OF MRNA-DECAPPING PROTEIN 3"/>
    <property type="match status" value="1"/>
</dbReference>
<dbReference type="GO" id="GO:0000932">
    <property type="term" value="C:P-body"/>
    <property type="evidence" value="ECO:0007669"/>
    <property type="project" value="TreeGrafter"/>
</dbReference>
<dbReference type="SUPFAM" id="SSF64153">
    <property type="entry name" value="YjeF N-terminal domain-like"/>
    <property type="match status" value="1"/>
</dbReference>
<comment type="catalytic activity">
    <reaction evidence="1">
        <text>(6R)-NADHX = (6S)-NADHX</text>
        <dbReference type="Rhea" id="RHEA:32215"/>
        <dbReference type="ChEBI" id="CHEBI:64074"/>
        <dbReference type="ChEBI" id="CHEBI:64075"/>
        <dbReference type="EC" id="5.1.99.6"/>
    </reaction>
</comment>
<dbReference type="Proteomes" id="UP000316304">
    <property type="component" value="Unassembled WGS sequence"/>
</dbReference>
<dbReference type="GO" id="GO:0033962">
    <property type="term" value="P:P-body assembly"/>
    <property type="evidence" value="ECO:0007669"/>
    <property type="project" value="TreeGrafter"/>
</dbReference>
<keyword evidence="1" id="KW-0479">Metal-binding</keyword>
<feature type="domain" description="YjeF N-terminal" evidence="2">
    <location>
        <begin position="11"/>
        <end position="217"/>
    </location>
</feature>
<comment type="catalytic activity">
    <reaction evidence="1">
        <text>(6R)-NADPHX = (6S)-NADPHX</text>
        <dbReference type="Rhea" id="RHEA:32227"/>
        <dbReference type="ChEBI" id="CHEBI:64076"/>
        <dbReference type="ChEBI" id="CHEBI:64077"/>
        <dbReference type="EC" id="5.1.99.6"/>
    </reaction>
</comment>
<feature type="binding site" evidence="1">
    <location>
        <position position="142"/>
    </location>
    <ligand>
        <name>(6S)-NADPHX</name>
        <dbReference type="ChEBI" id="CHEBI:64076"/>
    </ligand>
</feature>
<dbReference type="AlphaFoldDB" id="A0A5C6CJC0"/>
<dbReference type="PANTHER" id="PTHR13612">
    <property type="entry name" value="ENHANCER OF MRNA-DECAPPING PROTEIN 3"/>
    <property type="match status" value="1"/>
</dbReference>
<dbReference type="PROSITE" id="PS51385">
    <property type="entry name" value="YJEF_N"/>
    <property type="match status" value="1"/>
</dbReference>
<organism evidence="3 4">
    <name type="scientific">Novipirellula galeiformis</name>
    <dbReference type="NCBI Taxonomy" id="2528004"/>
    <lineage>
        <taxon>Bacteria</taxon>
        <taxon>Pseudomonadati</taxon>
        <taxon>Planctomycetota</taxon>
        <taxon>Planctomycetia</taxon>
        <taxon>Pirellulales</taxon>
        <taxon>Pirellulaceae</taxon>
        <taxon>Novipirellula</taxon>
    </lineage>
</organism>
<proteinExistence type="inferred from homology"/>
<evidence type="ECO:0000313" key="4">
    <source>
        <dbReference type="Proteomes" id="UP000316304"/>
    </source>
</evidence>
<dbReference type="GO" id="GO:0003729">
    <property type="term" value="F:mRNA binding"/>
    <property type="evidence" value="ECO:0007669"/>
    <property type="project" value="TreeGrafter"/>
</dbReference>
<feature type="binding site" evidence="1">
    <location>
        <begin position="58"/>
        <end position="62"/>
    </location>
    <ligand>
        <name>(6S)-NADPHX</name>
        <dbReference type="ChEBI" id="CHEBI:64076"/>
    </ligand>
</feature>
<accession>A0A5C6CJC0</accession>
<feature type="binding site" evidence="1">
    <location>
        <begin position="131"/>
        <end position="137"/>
    </location>
    <ligand>
        <name>(6S)-NADPHX</name>
        <dbReference type="ChEBI" id="CHEBI:64076"/>
    </ligand>
</feature>
<name>A0A5C6CJC0_9BACT</name>
<keyword evidence="1" id="KW-0413">Isomerase</keyword>
<dbReference type="RefSeq" id="WP_231612128.1">
    <property type="nucleotide sequence ID" value="NZ_SJPT01000002.1"/>
</dbReference>
<dbReference type="InterPro" id="IPR004443">
    <property type="entry name" value="YjeF_N_dom"/>
</dbReference>
<dbReference type="EC" id="5.1.99.6" evidence="1"/>
<dbReference type="GO" id="GO:0046872">
    <property type="term" value="F:metal ion binding"/>
    <property type="evidence" value="ECO:0007669"/>
    <property type="project" value="UniProtKB-KW"/>
</dbReference>
<comment type="function">
    <text evidence="1">Catalyzes the epimerization of the S- and R-forms of NAD(P)HX, a damaged form of NAD(P)H that is a result of enzymatic or heat-dependent hydration. This is a prerequisite for the S-specific NAD(P)H-hydrate dehydratase to allow the repair of both epimers of NAD(P)HX.</text>
</comment>
<feature type="binding site" evidence="1">
    <location>
        <position position="163"/>
    </location>
    <ligand>
        <name>K(+)</name>
        <dbReference type="ChEBI" id="CHEBI:29103"/>
    </ligand>
</feature>
<dbReference type="HAMAP" id="MF_01966">
    <property type="entry name" value="NADHX_epimerase"/>
    <property type="match status" value="1"/>
</dbReference>
<keyword evidence="1" id="KW-0547">Nucleotide-binding</keyword>